<dbReference type="InterPro" id="IPR009003">
    <property type="entry name" value="Peptidase_S1_PA"/>
</dbReference>
<name>D3BDP5_HETP5</name>
<protein>
    <submittedName>
        <fullName evidence="1">Uncharacterized protein</fullName>
    </submittedName>
</protein>
<dbReference type="AlphaFoldDB" id="D3BDP5"/>
<comment type="caution">
    <text evidence="1">The sequence shown here is derived from an EMBL/GenBank/DDBJ whole genome shotgun (WGS) entry which is preliminary data.</text>
</comment>
<accession>D3BDP5</accession>
<dbReference type="RefSeq" id="XP_020432146.1">
    <property type="nucleotide sequence ID" value="XM_020577698.1"/>
</dbReference>
<evidence type="ECO:0000313" key="2">
    <source>
        <dbReference type="Proteomes" id="UP000001396"/>
    </source>
</evidence>
<gene>
    <name evidence="1" type="ORF">PPL_06847</name>
</gene>
<keyword evidence="2" id="KW-1185">Reference proteome</keyword>
<dbReference type="InParanoid" id="D3BDP5"/>
<dbReference type="EMBL" id="ADBJ01000031">
    <property type="protein sequence ID" value="EFA80026.1"/>
    <property type="molecule type" value="Genomic_DNA"/>
</dbReference>
<dbReference type="GeneID" id="31362328"/>
<proteinExistence type="predicted"/>
<dbReference type="Proteomes" id="UP000001396">
    <property type="component" value="Unassembled WGS sequence"/>
</dbReference>
<organism evidence="1 2">
    <name type="scientific">Heterostelium pallidum (strain ATCC 26659 / Pp 5 / PN500)</name>
    <name type="common">Cellular slime mold</name>
    <name type="synonym">Polysphondylium pallidum</name>
    <dbReference type="NCBI Taxonomy" id="670386"/>
    <lineage>
        <taxon>Eukaryota</taxon>
        <taxon>Amoebozoa</taxon>
        <taxon>Evosea</taxon>
        <taxon>Eumycetozoa</taxon>
        <taxon>Dictyostelia</taxon>
        <taxon>Acytosteliales</taxon>
        <taxon>Acytosteliaceae</taxon>
        <taxon>Heterostelium</taxon>
    </lineage>
</organism>
<sequence length="344" mass="38797">MELLRVNEHHQYNSDSTDLIPLYPKTDKFYYISQSSGIIPVKTADELVFQSQGNIEGQIHTFNSKSKLSENIKNKLNIESLSTSVGRIFILCLEESRNQEYWVSCSGFCVSQDIVVSSALKDSVGVTKKRVYIYFGVDATVGEELDLDDIEDNPDVYELKTVKRNDQIEFFRFSDEDSPPNVKYLLPTIAEPSLDQQPILIGFPTYTNMDDFRDDFSGDSAGLSTSDIDGIYRKLSRDTRGFQRRIVSISKTPISSSDSKTIKHKCNTLYGMTGGALATGQTDYQFIGIHLEGLKSEQSNIALSVTSASFFQFYKTYVLSNNSFLKRHGSTLQSYIDHCQKLNL</sequence>
<dbReference type="SUPFAM" id="SSF50494">
    <property type="entry name" value="Trypsin-like serine proteases"/>
    <property type="match status" value="1"/>
</dbReference>
<dbReference type="OMA" id="ICINNPA"/>
<evidence type="ECO:0000313" key="1">
    <source>
        <dbReference type="EMBL" id="EFA80026.1"/>
    </source>
</evidence>
<reference evidence="1 2" key="1">
    <citation type="journal article" date="2011" name="Genome Res.">
        <title>Phylogeny-wide analysis of social amoeba genomes highlights ancient origins for complex intercellular communication.</title>
        <authorList>
            <person name="Heidel A.J."/>
            <person name="Lawal H.M."/>
            <person name="Felder M."/>
            <person name="Schilde C."/>
            <person name="Helps N.R."/>
            <person name="Tunggal B."/>
            <person name="Rivero F."/>
            <person name="John U."/>
            <person name="Schleicher M."/>
            <person name="Eichinger L."/>
            <person name="Platzer M."/>
            <person name="Noegel A.A."/>
            <person name="Schaap P."/>
            <person name="Gloeckner G."/>
        </authorList>
    </citation>
    <scope>NUCLEOTIDE SEQUENCE [LARGE SCALE GENOMIC DNA]</scope>
    <source>
        <strain evidence="2">ATCC 26659 / Pp 5 / PN500</strain>
    </source>
</reference>